<organism evidence="2 3">
    <name type="scientific">Streptomyces graminofaciens</name>
    <dbReference type="NCBI Taxonomy" id="68212"/>
    <lineage>
        <taxon>Bacteria</taxon>
        <taxon>Bacillati</taxon>
        <taxon>Actinomycetota</taxon>
        <taxon>Actinomycetes</taxon>
        <taxon>Kitasatosporales</taxon>
        <taxon>Streptomycetaceae</taxon>
        <taxon>Streptomyces</taxon>
    </lineage>
</organism>
<keyword evidence="1" id="KW-0732">Signal</keyword>
<keyword evidence="3" id="KW-1185">Reference proteome</keyword>
<accession>A0ABN5VIQ6</accession>
<evidence type="ECO:0000256" key="1">
    <source>
        <dbReference type="SAM" id="SignalP"/>
    </source>
</evidence>
<evidence type="ECO:0000313" key="3">
    <source>
        <dbReference type="Proteomes" id="UP001321542"/>
    </source>
</evidence>
<reference evidence="2 3" key="2">
    <citation type="journal article" date="2023" name="ChemBioChem">
        <title>Acyltransferase Domain Exchange between Two Independent Type I Polyketide Synthases in the Same Producer Strain of Macrolide Antibiotics.</title>
        <authorList>
            <person name="Kudo F."/>
            <person name="Kishikawa K."/>
            <person name="Tsuboi K."/>
            <person name="Kido T."/>
            <person name="Usui T."/>
            <person name="Hashimoto J."/>
            <person name="Shin-Ya K."/>
            <person name="Miyanaga A."/>
            <person name="Eguchi T."/>
        </authorList>
    </citation>
    <scope>NUCLEOTIDE SEQUENCE [LARGE SCALE GENOMIC DNA]</scope>
    <source>
        <strain evidence="2 3">A-8890</strain>
    </source>
</reference>
<reference evidence="2 3" key="1">
    <citation type="journal article" date="2010" name="ChemBioChem">
        <title>Cloning and characterization of the biosynthetic gene cluster of 16-membered macrolide antibiotic FD-891: involvement of a dual functional cytochrome P450 monooxygenase catalyzing epoxidation and hydroxylation.</title>
        <authorList>
            <person name="Kudo F."/>
            <person name="Motegi A."/>
            <person name="Mizoue K."/>
            <person name="Eguchi T."/>
        </authorList>
    </citation>
    <scope>NUCLEOTIDE SEQUENCE [LARGE SCALE GENOMIC DNA]</scope>
    <source>
        <strain evidence="2 3">A-8890</strain>
    </source>
</reference>
<evidence type="ECO:0000313" key="2">
    <source>
        <dbReference type="EMBL" id="BBC32480.1"/>
    </source>
</evidence>
<name>A0ABN5VIQ6_9ACTN</name>
<feature type="chain" id="PRO_5045628109" description="Secreted protein" evidence="1">
    <location>
        <begin position="34"/>
        <end position="112"/>
    </location>
</feature>
<gene>
    <name evidence="2" type="ORF">SGFS_037740</name>
</gene>
<dbReference type="Proteomes" id="UP001321542">
    <property type="component" value="Chromosome"/>
</dbReference>
<sequence>MKNFRHRRTVTTPALGMLLAGILSLGSGAPASASDASIMARPTNCHYEVWGYWGSVANCQNHNGGSYRALVRCKYPEGKVRAYEGPWKQTADSRAYCQGDSKPVSAGIETRV</sequence>
<feature type="signal peptide" evidence="1">
    <location>
        <begin position="1"/>
        <end position="33"/>
    </location>
</feature>
<protein>
    <recommendedName>
        <fullName evidence="4">Secreted protein</fullName>
    </recommendedName>
</protein>
<dbReference type="EMBL" id="AP018448">
    <property type="protein sequence ID" value="BBC32480.1"/>
    <property type="molecule type" value="Genomic_DNA"/>
</dbReference>
<evidence type="ECO:0008006" key="4">
    <source>
        <dbReference type="Google" id="ProtNLM"/>
    </source>
</evidence>
<proteinExistence type="predicted"/>